<comment type="caution">
    <text evidence="12">The sequence shown here is derived from an EMBL/GenBank/DDBJ whole genome shotgun (WGS) entry which is preliminary data.</text>
</comment>
<evidence type="ECO:0000256" key="3">
    <source>
        <dbReference type="ARBA" id="ARBA00022801"/>
    </source>
</evidence>
<evidence type="ECO:0000256" key="1">
    <source>
        <dbReference type="ARBA" id="ARBA00007164"/>
    </source>
</evidence>
<evidence type="ECO:0000256" key="6">
    <source>
        <dbReference type="ARBA" id="ARBA00023316"/>
    </source>
</evidence>
<dbReference type="GO" id="GO:0006508">
    <property type="term" value="P:proteolysis"/>
    <property type="evidence" value="ECO:0007669"/>
    <property type="project" value="InterPro"/>
</dbReference>
<gene>
    <name evidence="12" type="ORF">A2318_03075</name>
</gene>
<feature type="domain" description="Peptidase S11 D-alanyl-D-alanine carboxypeptidase A N-terminal" evidence="11">
    <location>
        <begin position="97"/>
        <end position="324"/>
    </location>
</feature>
<dbReference type="InterPro" id="IPR001967">
    <property type="entry name" value="Peptidase_S11_N"/>
</dbReference>
<feature type="binding site" evidence="8">
    <location>
        <position position="294"/>
    </location>
    <ligand>
        <name>substrate</name>
    </ligand>
</feature>
<evidence type="ECO:0000313" key="13">
    <source>
        <dbReference type="Proteomes" id="UP000177331"/>
    </source>
</evidence>
<organism evidence="12 13">
    <name type="scientific">Candidatus Uhrbacteria bacterium RIFOXYB2_FULL_45_11</name>
    <dbReference type="NCBI Taxonomy" id="1802421"/>
    <lineage>
        <taxon>Bacteria</taxon>
        <taxon>Candidatus Uhriibacteriota</taxon>
    </lineage>
</organism>
<name>A0A1F7WB56_9BACT</name>
<reference evidence="12 13" key="1">
    <citation type="journal article" date="2016" name="Nat. Commun.">
        <title>Thousands of microbial genomes shed light on interconnected biogeochemical processes in an aquifer system.</title>
        <authorList>
            <person name="Anantharaman K."/>
            <person name="Brown C.T."/>
            <person name="Hug L.A."/>
            <person name="Sharon I."/>
            <person name="Castelle C.J."/>
            <person name="Probst A.J."/>
            <person name="Thomas B.C."/>
            <person name="Singh A."/>
            <person name="Wilkins M.J."/>
            <person name="Karaoz U."/>
            <person name="Brodie E.L."/>
            <person name="Williams K.H."/>
            <person name="Hubbard S.S."/>
            <person name="Banfield J.F."/>
        </authorList>
    </citation>
    <scope>NUCLEOTIDE SEQUENCE [LARGE SCALE GENOMIC DNA]</scope>
</reference>
<dbReference type="Gene3D" id="3.40.710.10">
    <property type="entry name" value="DD-peptidase/beta-lactamase superfamily"/>
    <property type="match status" value="1"/>
</dbReference>
<evidence type="ECO:0000256" key="7">
    <source>
        <dbReference type="PIRSR" id="PIRSR618044-1"/>
    </source>
</evidence>
<dbReference type="PRINTS" id="PR00725">
    <property type="entry name" value="DADACBPTASE1"/>
</dbReference>
<evidence type="ECO:0000259" key="11">
    <source>
        <dbReference type="Pfam" id="PF00768"/>
    </source>
</evidence>
<sequence>MNKNFITIFLLFIMVVPSGVFANTDALWRIYDARADLQRVFTPVTGSLMPNAHAGSLNNLEEWARTEGWKEYPHALASYAPNASKTRITRVDPSEVESKIRATAYVVMDKKTGTILTMKNEQLVWPIASLTKLMTADIVLSKNPPLTKLFPVFKEDNVGGAKLAVKHGDTLTIDDLFYAMLVGSANNAANALSRTTGLSREAFVEKMNARASELGLIKTHFADPSGMELGNVSTTLELSRLVKEVFENPKAARYLGTSLKAIRVANTGETKKIKSTNWMLTYPEYDALYVTGGKTGYLEESQWNFASTIKPNATDDTRELLVVLFGSDSRAQSFADTQALVNWAWHVYEWK</sequence>
<evidence type="ECO:0000256" key="4">
    <source>
        <dbReference type="ARBA" id="ARBA00022960"/>
    </source>
</evidence>
<evidence type="ECO:0000256" key="2">
    <source>
        <dbReference type="ARBA" id="ARBA00022729"/>
    </source>
</evidence>
<evidence type="ECO:0000313" key="12">
    <source>
        <dbReference type="EMBL" id="OGL99826.1"/>
    </source>
</evidence>
<dbReference type="GO" id="GO:0009252">
    <property type="term" value="P:peptidoglycan biosynthetic process"/>
    <property type="evidence" value="ECO:0007669"/>
    <property type="project" value="UniProtKB-KW"/>
</dbReference>
<evidence type="ECO:0000256" key="8">
    <source>
        <dbReference type="PIRSR" id="PIRSR618044-2"/>
    </source>
</evidence>
<keyword evidence="2 10" id="KW-0732">Signal</keyword>
<feature type="chain" id="PRO_5009533367" description="Peptidase S11 D-alanyl-D-alanine carboxypeptidase A N-terminal domain-containing protein" evidence="10">
    <location>
        <begin position="23"/>
        <end position="351"/>
    </location>
</feature>
<dbReference type="Proteomes" id="UP000177331">
    <property type="component" value="Unassembled WGS sequence"/>
</dbReference>
<dbReference type="Pfam" id="PF00768">
    <property type="entry name" value="Peptidase_S11"/>
    <property type="match status" value="1"/>
</dbReference>
<dbReference type="SUPFAM" id="SSF56601">
    <property type="entry name" value="beta-lactamase/transpeptidase-like"/>
    <property type="match status" value="1"/>
</dbReference>
<comment type="similarity">
    <text evidence="1 9">Belongs to the peptidase S11 family.</text>
</comment>
<feature type="active site" evidence="7">
    <location>
        <position position="184"/>
    </location>
</feature>
<dbReference type="STRING" id="1802421.A2318_03075"/>
<dbReference type="PANTHER" id="PTHR21581:SF6">
    <property type="entry name" value="TRAFFICKING PROTEIN PARTICLE COMPLEX SUBUNIT 12"/>
    <property type="match status" value="1"/>
</dbReference>
<keyword evidence="5" id="KW-0573">Peptidoglycan synthesis</keyword>
<dbReference type="AlphaFoldDB" id="A0A1F7WB56"/>
<keyword evidence="4" id="KW-0133">Cell shape</keyword>
<evidence type="ECO:0000256" key="9">
    <source>
        <dbReference type="RuleBase" id="RU004016"/>
    </source>
</evidence>
<dbReference type="GO" id="GO:0071555">
    <property type="term" value="P:cell wall organization"/>
    <property type="evidence" value="ECO:0007669"/>
    <property type="project" value="UniProtKB-KW"/>
</dbReference>
<feature type="signal peptide" evidence="10">
    <location>
        <begin position="1"/>
        <end position="22"/>
    </location>
</feature>
<dbReference type="InterPro" id="IPR018044">
    <property type="entry name" value="Peptidase_S11"/>
</dbReference>
<feature type="active site" description="Acyl-ester intermediate" evidence="7">
    <location>
        <position position="129"/>
    </location>
</feature>
<evidence type="ECO:0000256" key="10">
    <source>
        <dbReference type="SAM" id="SignalP"/>
    </source>
</evidence>
<accession>A0A1F7WB56</accession>
<dbReference type="GO" id="GO:0008360">
    <property type="term" value="P:regulation of cell shape"/>
    <property type="evidence" value="ECO:0007669"/>
    <property type="project" value="UniProtKB-KW"/>
</dbReference>
<keyword evidence="3" id="KW-0378">Hydrolase</keyword>
<dbReference type="PANTHER" id="PTHR21581">
    <property type="entry name" value="D-ALANYL-D-ALANINE CARBOXYPEPTIDASE"/>
    <property type="match status" value="1"/>
</dbReference>
<keyword evidence="6" id="KW-0961">Cell wall biogenesis/degradation</keyword>
<dbReference type="InterPro" id="IPR012338">
    <property type="entry name" value="Beta-lactam/transpept-like"/>
</dbReference>
<protein>
    <recommendedName>
        <fullName evidence="11">Peptidase S11 D-alanyl-D-alanine carboxypeptidase A N-terminal domain-containing protein</fullName>
    </recommendedName>
</protein>
<feature type="active site" description="Proton acceptor" evidence="7">
    <location>
        <position position="132"/>
    </location>
</feature>
<evidence type="ECO:0000256" key="5">
    <source>
        <dbReference type="ARBA" id="ARBA00022984"/>
    </source>
</evidence>
<proteinExistence type="inferred from homology"/>
<dbReference type="GO" id="GO:0009002">
    <property type="term" value="F:serine-type D-Ala-D-Ala carboxypeptidase activity"/>
    <property type="evidence" value="ECO:0007669"/>
    <property type="project" value="InterPro"/>
</dbReference>
<dbReference type="EMBL" id="MGFD01000001">
    <property type="protein sequence ID" value="OGL99826.1"/>
    <property type="molecule type" value="Genomic_DNA"/>
</dbReference>